<dbReference type="STRING" id="338966.Ppro_2237"/>
<dbReference type="KEGG" id="ppd:Ppro_2237"/>
<dbReference type="InterPro" id="IPR049383">
    <property type="entry name" value="UbiD-like_N"/>
</dbReference>
<sequence length="620" mass="68152">MIYPGGVVGYRNLQQCVADLERRGMLVRIEAPLDPNLEIGAVQRRCYQRGGPALLFTNPVNCRFPLLGNLFGTLERTRFIFRDTLDDIRRLVELKVDPFSLLKHPLDLLKAPCAAWHLLPTFSSRAPVMECRTTLSRLPQLVSWPKDGGAFITLPQVYTENPSKPGFGSSNLGMYRVQISGNNYEPDRQVGLHYQIHRGIGGHHAEAIARGEPLKVNIFVGGPPAMTLAAVMPLPEGMPELSFAGLLGGQRIPMARMEGQLPVLAEADFCIRGLVHPDRTLPEGPFGDHLGYYSLAHEFPYVQVEEVLHRRDAIWPFTTVGRPPQEDTSFGAFIHELTGPLIPTVVAGVKEVHAVDAAGVHPLLLAIASERYVPYAPRRQPQELLTIANAILGQGQLSLAKYLFVAAQEDAPDLHTHDVASFLGHMLERADWRCHLHFQTATTIDTLDYSGSGLNQGSKLVIAVAGPQLRVLGQQVPAGLEFPAGFGGARVCLPGILAIQGPASRQGRGECDASIETFCNFYGERDRFDGFPLIVICDDCDFTADTLNNFLWVTFTRSNPETDLYGIRSLTRGRHWGCQGALVIDARIKPFHAPPLEDDPEVERRIDSLAVKGGPLEGLV</sequence>
<gene>
    <name evidence="4" type="ordered locus">Ppro_2237</name>
</gene>
<dbReference type="InterPro" id="IPR048304">
    <property type="entry name" value="UbiD_Rift_dom"/>
</dbReference>
<feature type="domain" description="3-octaprenyl-4-hydroxybenzoate carboxy-lyase-like Rift-related" evidence="1">
    <location>
        <begin position="125"/>
        <end position="323"/>
    </location>
</feature>
<accession>A1AR74</accession>
<dbReference type="Pfam" id="PF20696">
    <property type="entry name" value="UbiD_C"/>
    <property type="match status" value="1"/>
</dbReference>
<reference evidence="4 5" key="1">
    <citation type="submission" date="2006-10" db="EMBL/GenBank/DDBJ databases">
        <title>Complete sequence of chromosome of Pelobacter propionicus DSM 2379.</title>
        <authorList>
            <consortium name="US DOE Joint Genome Institute"/>
            <person name="Copeland A."/>
            <person name="Lucas S."/>
            <person name="Lapidus A."/>
            <person name="Barry K."/>
            <person name="Detter J.C."/>
            <person name="Glavina del Rio T."/>
            <person name="Hammon N."/>
            <person name="Israni S."/>
            <person name="Dalin E."/>
            <person name="Tice H."/>
            <person name="Pitluck S."/>
            <person name="Saunders E."/>
            <person name="Brettin T."/>
            <person name="Bruce D."/>
            <person name="Han C."/>
            <person name="Tapia R."/>
            <person name="Schmutz J."/>
            <person name="Larimer F."/>
            <person name="Land M."/>
            <person name="Hauser L."/>
            <person name="Kyrpides N."/>
            <person name="Kim E."/>
            <person name="Lovley D."/>
            <person name="Richardson P."/>
        </authorList>
    </citation>
    <scope>NUCLEOTIDE SEQUENCE [LARGE SCALE GENOMIC DNA]</scope>
    <source>
        <strain evidence="5">DSM 2379 / NBRC 103807 / OttBd1</strain>
    </source>
</reference>
<organism evidence="4 5">
    <name type="scientific">Pelobacter propionicus (strain DSM 2379 / NBRC 103807 / OttBd1)</name>
    <dbReference type="NCBI Taxonomy" id="338966"/>
    <lineage>
        <taxon>Bacteria</taxon>
        <taxon>Pseudomonadati</taxon>
        <taxon>Thermodesulfobacteriota</taxon>
        <taxon>Desulfuromonadia</taxon>
        <taxon>Desulfuromonadales</taxon>
        <taxon>Desulfuromonadaceae</taxon>
        <taxon>Pelobacter</taxon>
    </lineage>
</organism>
<evidence type="ECO:0000313" key="5">
    <source>
        <dbReference type="Proteomes" id="UP000006732"/>
    </source>
</evidence>
<dbReference type="InterPro" id="IPR002830">
    <property type="entry name" value="UbiD"/>
</dbReference>
<dbReference type="SUPFAM" id="SSF143968">
    <property type="entry name" value="UbiD C-terminal domain-like"/>
    <property type="match status" value="2"/>
</dbReference>
<evidence type="ECO:0000259" key="2">
    <source>
        <dbReference type="Pfam" id="PF20695"/>
    </source>
</evidence>
<dbReference type="Gene3D" id="3.40.1670.10">
    <property type="entry name" value="UbiD C-terminal domain-like"/>
    <property type="match status" value="1"/>
</dbReference>
<feature type="domain" description="3-octaprenyl-4-hydroxybenzoate carboxy-lyase-like C-terminal" evidence="3">
    <location>
        <begin position="329"/>
        <end position="463"/>
    </location>
</feature>
<dbReference type="GO" id="GO:0005737">
    <property type="term" value="C:cytoplasm"/>
    <property type="evidence" value="ECO:0007669"/>
    <property type="project" value="TreeGrafter"/>
</dbReference>
<feature type="domain" description="3-octaprenyl-4-hydroxybenzoate carboxy-lyase-like N-terminal" evidence="2">
    <location>
        <begin position="18"/>
        <end position="94"/>
    </location>
</feature>
<keyword evidence="4" id="KW-0456">Lyase</keyword>
<name>A1AR74_PELPD</name>
<dbReference type="EMBL" id="CP000482">
    <property type="protein sequence ID" value="ABK99844.1"/>
    <property type="molecule type" value="Genomic_DNA"/>
</dbReference>
<keyword evidence="5" id="KW-1185">Reference proteome</keyword>
<dbReference type="GO" id="GO:0016831">
    <property type="term" value="F:carboxy-lyase activity"/>
    <property type="evidence" value="ECO:0007669"/>
    <property type="project" value="InterPro"/>
</dbReference>
<dbReference type="HOGENOM" id="CLU_023348_4_1_7"/>
<dbReference type="InterPro" id="IPR049381">
    <property type="entry name" value="UbiD-like_C"/>
</dbReference>
<dbReference type="PANTHER" id="PTHR30108">
    <property type="entry name" value="3-OCTAPRENYL-4-HYDROXYBENZOATE CARBOXY-LYASE-RELATED"/>
    <property type="match status" value="1"/>
</dbReference>
<dbReference type="SUPFAM" id="SSF50475">
    <property type="entry name" value="FMN-binding split barrel"/>
    <property type="match status" value="1"/>
</dbReference>
<evidence type="ECO:0000259" key="3">
    <source>
        <dbReference type="Pfam" id="PF20696"/>
    </source>
</evidence>
<dbReference type="eggNOG" id="COG0043">
    <property type="taxonomic scope" value="Bacteria"/>
</dbReference>
<evidence type="ECO:0000313" key="4">
    <source>
        <dbReference type="EMBL" id="ABK99844.1"/>
    </source>
</evidence>
<dbReference type="Pfam" id="PF01977">
    <property type="entry name" value="UbiD"/>
    <property type="match status" value="1"/>
</dbReference>
<dbReference type="Pfam" id="PF20695">
    <property type="entry name" value="UbiD_N"/>
    <property type="match status" value="1"/>
</dbReference>
<evidence type="ECO:0000259" key="1">
    <source>
        <dbReference type="Pfam" id="PF01977"/>
    </source>
</evidence>
<dbReference type="PANTHER" id="PTHR30108:SF7">
    <property type="entry name" value="3-POLYPRENYL-4-HYDROXYBENZOATE DECARBOXYLASE"/>
    <property type="match status" value="1"/>
</dbReference>
<proteinExistence type="predicted"/>
<protein>
    <submittedName>
        <fullName evidence="4">Carboxylyase-related protein</fullName>
    </submittedName>
</protein>
<dbReference type="Proteomes" id="UP000006732">
    <property type="component" value="Chromosome"/>
</dbReference>
<dbReference type="AlphaFoldDB" id="A1AR74"/>